<accession>A0ABR3PA65</accession>
<evidence type="ECO:0000259" key="7">
    <source>
        <dbReference type="PROSITE" id="PS50850"/>
    </source>
</evidence>
<feature type="transmembrane region" description="Helical" evidence="6">
    <location>
        <begin position="288"/>
        <end position="314"/>
    </location>
</feature>
<dbReference type="InterPro" id="IPR005828">
    <property type="entry name" value="MFS_sugar_transport-like"/>
</dbReference>
<keyword evidence="9" id="KW-1185">Reference proteome</keyword>
<dbReference type="InterPro" id="IPR036259">
    <property type="entry name" value="MFS_trans_sf"/>
</dbReference>
<evidence type="ECO:0000256" key="4">
    <source>
        <dbReference type="ARBA" id="ARBA00022989"/>
    </source>
</evidence>
<feature type="transmembrane region" description="Helical" evidence="6">
    <location>
        <begin position="166"/>
        <end position="186"/>
    </location>
</feature>
<feature type="transmembrane region" description="Helical" evidence="6">
    <location>
        <begin position="424"/>
        <end position="442"/>
    </location>
</feature>
<comment type="caution">
    <text evidence="8">The sequence shown here is derived from an EMBL/GenBank/DDBJ whole genome shotgun (WGS) entry which is preliminary data.</text>
</comment>
<feature type="transmembrane region" description="Helical" evidence="6">
    <location>
        <begin position="198"/>
        <end position="218"/>
    </location>
</feature>
<feature type="transmembrane region" description="Helical" evidence="6">
    <location>
        <begin position="132"/>
        <end position="154"/>
    </location>
</feature>
<proteinExistence type="inferred from homology"/>
<sequence>MTDEKSDSAIGIVTVKDLELTSSAPTWYKSSHLLKLNFIIVSLVLFSSANGYDGSLMNGLQALHQWTGYFEEPKGAWLGFINAIYWLGCGITYPIAAYVANKWGRKAGVYAGYLFLILAAALQTAAPNVTAFLLARFFVGIAAAWFGNCVPLLINEIAYPTQRSIANALFMCGWYVGGSLAAWITFGTRDMASSWAWRIPSLLQALVPFMALPGFLMAPQSPRWLISVGRTEEAREILVRFHAGGDTNSQLIRAEMTEITNAIQREQKAYASAGYMDMIKTPGNRKRLFISISLGIFAQWTGNGVVSYYLALVLTTVGVTSSSDQTMISACLQVWNLIWSIIAAFCVDRIGRRPMFLVSATIMTISFGLVTGLSGAFAESGQSATGLAVIPFLFLFFAGYDIALTPFLTAYPCEIWQYSLRSRGLTVTWVSTISAIFFNTFINPIALDNIGWKYYIVFIVVLCIFGVTAYLFYPETKGYTLEEMTDIFDTGAIAAPLRKAESVYQQV</sequence>
<dbReference type="GeneID" id="95980205"/>
<dbReference type="InterPro" id="IPR005829">
    <property type="entry name" value="Sugar_transporter_CS"/>
</dbReference>
<feature type="transmembrane region" description="Helical" evidence="6">
    <location>
        <begin position="454"/>
        <end position="473"/>
    </location>
</feature>
<comment type="subcellular location">
    <subcellularLocation>
        <location evidence="1">Membrane</location>
        <topology evidence="1">Multi-pass membrane protein</topology>
    </subcellularLocation>
</comment>
<feature type="transmembrane region" description="Helical" evidence="6">
    <location>
        <begin position="384"/>
        <end position="403"/>
    </location>
</feature>
<feature type="domain" description="Major facilitator superfamily (MFS) profile" evidence="7">
    <location>
        <begin position="39"/>
        <end position="477"/>
    </location>
</feature>
<name>A0ABR3PA65_9PEZI</name>
<evidence type="ECO:0000313" key="9">
    <source>
        <dbReference type="Proteomes" id="UP001562354"/>
    </source>
</evidence>
<reference evidence="8 9" key="1">
    <citation type="submission" date="2024-07" db="EMBL/GenBank/DDBJ databases">
        <title>Draft sequence of the Neodothiora populina.</title>
        <authorList>
            <person name="Drown D.D."/>
            <person name="Schuette U.S."/>
            <person name="Buechlein A.B."/>
            <person name="Rusch D.R."/>
            <person name="Winton L.W."/>
            <person name="Adams G.A."/>
        </authorList>
    </citation>
    <scope>NUCLEOTIDE SEQUENCE [LARGE SCALE GENOMIC DNA]</scope>
    <source>
        <strain evidence="8 9">CPC 39397</strain>
    </source>
</reference>
<feature type="transmembrane region" description="Helical" evidence="6">
    <location>
        <begin position="354"/>
        <end position="378"/>
    </location>
</feature>
<dbReference type="Pfam" id="PF00083">
    <property type="entry name" value="Sugar_tr"/>
    <property type="match status" value="1"/>
</dbReference>
<keyword evidence="3 6" id="KW-0812">Transmembrane</keyword>
<evidence type="ECO:0000256" key="1">
    <source>
        <dbReference type="ARBA" id="ARBA00004141"/>
    </source>
</evidence>
<dbReference type="InterPro" id="IPR050360">
    <property type="entry name" value="MFS_Sugar_Transporters"/>
</dbReference>
<evidence type="ECO:0000256" key="6">
    <source>
        <dbReference type="SAM" id="Phobius"/>
    </source>
</evidence>
<dbReference type="SUPFAM" id="SSF103473">
    <property type="entry name" value="MFS general substrate transporter"/>
    <property type="match status" value="1"/>
</dbReference>
<dbReference type="PROSITE" id="PS00216">
    <property type="entry name" value="SUGAR_TRANSPORT_1"/>
    <property type="match status" value="1"/>
</dbReference>
<dbReference type="Proteomes" id="UP001562354">
    <property type="component" value="Unassembled WGS sequence"/>
</dbReference>
<comment type="similarity">
    <text evidence="2">Belongs to the major facilitator superfamily. Sugar transporter (TC 2.A.1.1) family.</text>
</comment>
<dbReference type="PROSITE" id="PS50850">
    <property type="entry name" value="MFS"/>
    <property type="match status" value="1"/>
</dbReference>
<feature type="transmembrane region" description="Helical" evidence="6">
    <location>
        <begin position="76"/>
        <end position="100"/>
    </location>
</feature>
<dbReference type="Gene3D" id="1.20.1250.20">
    <property type="entry name" value="MFS general substrate transporter like domains"/>
    <property type="match status" value="1"/>
</dbReference>
<keyword evidence="5 6" id="KW-0472">Membrane</keyword>
<dbReference type="InterPro" id="IPR020846">
    <property type="entry name" value="MFS_dom"/>
</dbReference>
<evidence type="ECO:0000256" key="2">
    <source>
        <dbReference type="ARBA" id="ARBA00010992"/>
    </source>
</evidence>
<dbReference type="PANTHER" id="PTHR48022:SF3">
    <property type="entry name" value="HEXOSE TRANSPORTER PROTEIN (AFU_ORTHOLOGUE AFUA_8G04480)-RELATED"/>
    <property type="match status" value="1"/>
</dbReference>
<feature type="transmembrane region" description="Helical" evidence="6">
    <location>
        <begin position="33"/>
        <end position="52"/>
    </location>
</feature>
<gene>
    <name evidence="8" type="ORF">AAFC00_006506</name>
</gene>
<organism evidence="8 9">
    <name type="scientific">Neodothiora populina</name>
    <dbReference type="NCBI Taxonomy" id="2781224"/>
    <lineage>
        <taxon>Eukaryota</taxon>
        <taxon>Fungi</taxon>
        <taxon>Dikarya</taxon>
        <taxon>Ascomycota</taxon>
        <taxon>Pezizomycotina</taxon>
        <taxon>Dothideomycetes</taxon>
        <taxon>Dothideomycetidae</taxon>
        <taxon>Dothideales</taxon>
        <taxon>Dothioraceae</taxon>
        <taxon>Neodothiora</taxon>
    </lineage>
</organism>
<keyword evidence="4 6" id="KW-1133">Transmembrane helix</keyword>
<dbReference type="PANTHER" id="PTHR48022">
    <property type="entry name" value="PLASTIDIC GLUCOSE TRANSPORTER 4"/>
    <property type="match status" value="1"/>
</dbReference>
<dbReference type="RefSeq" id="XP_069199334.1">
    <property type="nucleotide sequence ID" value="XM_069346471.1"/>
</dbReference>
<protein>
    <recommendedName>
        <fullName evidence="7">Major facilitator superfamily (MFS) profile domain-containing protein</fullName>
    </recommendedName>
</protein>
<evidence type="ECO:0000256" key="5">
    <source>
        <dbReference type="ARBA" id="ARBA00023136"/>
    </source>
</evidence>
<dbReference type="EMBL" id="JBFMKM010000010">
    <property type="protein sequence ID" value="KAL1303059.1"/>
    <property type="molecule type" value="Genomic_DNA"/>
</dbReference>
<evidence type="ECO:0000313" key="8">
    <source>
        <dbReference type="EMBL" id="KAL1303059.1"/>
    </source>
</evidence>
<feature type="transmembrane region" description="Helical" evidence="6">
    <location>
        <begin position="107"/>
        <end position="126"/>
    </location>
</feature>
<evidence type="ECO:0000256" key="3">
    <source>
        <dbReference type="ARBA" id="ARBA00022692"/>
    </source>
</evidence>
<feature type="transmembrane region" description="Helical" evidence="6">
    <location>
        <begin position="326"/>
        <end position="347"/>
    </location>
</feature>